<keyword evidence="1" id="KW-1133">Transmembrane helix</keyword>
<dbReference type="RefSeq" id="WP_184196782.1">
    <property type="nucleotide sequence ID" value="NZ_JACHGW010000002.1"/>
</dbReference>
<name>A0A7W9W6T3_ARMRO</name>
<protein>
    <submittedName>
        <fullName evidence="2">Uncharacterized protein</fullName>
    </submittedName>
</protein>
<evidence type="ECO:0000313" key="3">
    <source>
        <dbReference type="Proteomes" id="UP000520814"/>
    </source>
</evidence>
<organism evidence="2 3">
    <name type="scientific">Armatimonas rosea</name>
    <dbReference type="NCBI Taxonomy" id="685828"/>
    <lineage>
        <taxon>Bacteria</taxon>
        <taxon>Bacillati</taxon>
        <taxon>Armatimonadota</taxon>
        <taxon>Armatimonadia</taxon>
        <taxon>Armatimonadales</taxon>
        <taxon>Armatimonadaceae</taxon>
        <taxon>Armatimonas</taxon>
    </lineage>
</organism>
<dbReference type="Proteomes" id="UP000520814">
    <property type="component" value="Unassembled WGS sequence"/>
</dbReference>
<sequence length="236" mass="27084">MFQGQQEVPGQRHFFERLKSVERDSEAITLAEPFPTETLVPQLVRQAIEELAPGRRFYKQPKLLALGWIVLGLVTLVLAVHENQPRDFFFSVLTGSFFFFFSIMSFFAGVTPTKRTRLVAAILNQRLWGRRETRYCVEVIRLLGTIGTTYGDTPPLRRWLFATLPYLTESEAQALPEEVRVVLRRWLTAFSTTDAERVVLLLVLASANDEKGRELARRYKNANSEAVREATKEFKA</sequence>
<comment type="caution">
    <text evidence="2">The sequence shown here is derived from an EMBL/GenBank/DDBJ whole genome shotgun (WGS) entry which is preliminary data.</text>
</comment>
<feature type="transmembrane region" description="Helical" evidence="1">
    <location>
        <begin position="63"/>
        <end position="82"/>
    </location>
</feature>
<evidence type="ECO:0000256" key="1">
    <source>
        <dbReference type="SAM" id="Phobius"/>
    </source>
</evidence>
<accession>A0A7W9W6T3</accession>
<evidence type="ECO:0000313" key="2">
    <source>
        <dbReference type="EMBL" id="MBB6050928.1"/>
    </source>
</evidence>
<keyword evidence="3" id="KW-1185">Reference proteome</keyword>
<keyword evidence="1" id="KW-0812">Transmembrane</keyword>
<keyword evidence="1" id="KW-0472">Membrane</keyword>
<dbReference type="EMBL" id="JACHGW010000002">
    <property type="protein sequence ID" value="MBB6050928.1"/>
    <property type="molecule type" value="Genomic_DNA"/>
</dbReference>
<feature type="transmembrane region" description="Helical" evidence="1">
    <location>
        <begin position="88"/>
        <end position="108"/>
    </location>
</feature>
<dbReference type="AlphaFoldDB" id="A0A7W9W6T3"/>
<reference evidence="2 3" key="1">
    <citation type="submission" date="2020-08" db="EMBL/GenBank/DDBJ databases">
        <title>Genomic Encyclopedia of Type Strains, Phase IV (KMG-IV): sequencing the most valuable type-strain genomes for metagenomic binning, comparative biology and taxonomic classification.</title>
        <authorList>
            <person name="Goeker M."/>
        </authorList>
    </citation>
    <scope>NUCLEOTIDE SEQUENCE [LARGE SCALE GENOMIC DNA]</scope>
    <source>
        <strain evidence="2 3">DSM 23562</strain>
    </source>
</reference>
<gene>
    <name evidence="2" type="ORF">HNQ39_002719</name>
</gene>
<proteinExistence type="predicted"/>